<reference evidence="2 5" key="2">
    <citation type="submission" date="2020-08" db="EMBL/GenBank/DDBJ databases">
        <title>Genomic Encyclopedia of Type Strains, Phase IV (KMG-IV): sequencing the most valuable type-strain genomes for metagenomic binning, comparative biology and taxonomic classification.</title>
        <authorList>
            <person name="Goeker M."/>
        </authorList>
    </citation>
    <scope>NUCLEOTIDE SEQUENCE [LARGE SCALE GENOMIC DNA]</scope>
    <source>
        <strain evidence="2 5">DSM 100021</strain>
    </source>
</reference>
<sequence length="345" mass="39286">MTLKLLIDTSVWLDLTKDHRHLPILDALFAMTEVDEVELILPQMVVDEFARNRDRVMAASKASLSSHFKRVREAIVQFAPEEGRNSTLQQLNDVDHRIATGGEAVNEAVDLIEKLFATTSPIQATDGMKARAADRAIGKIAPFHRQINGIGDAIIIESYVDALAQRTDGQVFAFVTHNTHDFSQKGADTRLPHPDLAHLFDDTTSRYSTNLGALLNEFASDLIEEVTFEREYSQQSRQLSELVEAEHKLFLQVWYNRKWNKIAAVEDGEEEVVTEEEWNNAKPEGRRKMTTEKIWKGMLEAMKRTEEELGSDEIGPWDDFEWGMINGKLSALRWVLGDEWDMLDT</sequence>
<accession>A0A1Q9A4A6</accession>
<dbReference type="InterPro" id="IPR032557">
    <property type="entry name" value="DUF4935"/>
</dbReference>
<feature type="domain" description="DUF4935" evidence="1">
    <location>
        <begin position="6"/>
        <end position="182"/>
    </location>
</feature>
<organism evidence="3 4">
    <name type="scientific">Allorhizobium taibaishanense</name>
    <dbReference type="NCBI Taxonomy" id="887144"/>
    <lineage>
        <taxon>Bacteria</taxon>
        <taxon>Pseudomonadati</taxon>
        <taxon>Pseudomonadota</taxon>
        <taxon>Alphaproteobacteria</taxon>
        <taxon>Hyphomicrobiales</taxon>
        <taxon>Rhizobiaceae</taxon>
        <taxon>Rhizobium/Agrobacterium group</taxon>
        <taxon>Allorhizobium</taxon>
    </lineage>
</organism>
<evidence type="ECO:0000313" key="5">
    <source>
        <dbReference type="Proteomes" id="UP000544107"/>
    </source>
</evidence>
<protein>
    <recommendedName>
        <fullName evidence="1">DUF4935 domain-containing protein</fullName>
    </recommendedName>
</protein>
<proteinExistence type="predicted"/>
<evidence type="ECO:0000313" key="4">
    <source>
        <dbReference type="Proteomes" id="UP000185598"/>
    </source>
</evidence>
<dbReference type="AlphaFoldDB" id="A0A1Q9A4A6"/>
<name>A0A1Q9A4A6_9HYPH</name>
<dbReference type="RefSeq" id="WP_075615205.1">
    <property type="nucleotide sequence ID" value="NZ_JACIED010000001.1"/>
</dbReference>
<dbReference type="EMBL" id="MKIN01000022">
    <property type="protein sequence ID" value="OLP49415.1"/>
    <property type="molecule type" value="Genomic_DNA"/>
</dbReference>
<evidence type="ECO:0000313" key="3">
    <source>
        <dbReference type="EMBL" id="OLP49415.1"/>
    </source>
</evidence>
<dbReference type="Proteomes" id="UP000185598">
    <property type="component" value="Unassembled WGS sequence"/>
</dbReference>
<evidence type="ECO:0000313" key="2">
    <source>
        <dbReference type="EMBL" id="MBB4006476.1"/>
    </source>
</evidence>
<dbReference type="OrthoDB" id="8685584at2"/>
<dbReference type="Proteomes" id="UP000544107">
    <property type="component" value="Unassembled WGS sequence"/>
</dbReference>
<evidence type="ECO:0000259" key="1">
    <source>
        <dbReference type="Pfam" id="PF16289"/>
    </source>
</evidence>
<dbReference type="EMBL" id="JACIED010000001">
    <property type="protein sequence ID" value="MBB4006476.1"/>
    <property type="molecule type" value="Genomic_DNA"/>
</dbReference>
<dbReference type="STRING" id="887144.BJF91_20450"/>
<reference evidence="3 4" key="1">
    <citation type="submission" date="2016-09" db="EMBL/GenBank/DDBJ databases">
        <title>Rhizobium oryziradicis sp. nov., isolated from the root of rice.</title>
        <authorList>
            <person name="Zhao J."/>
            <person name="Zhang X."/>
        </authorList>
    </citation>
    <scope>NUCLEOTIDE SEQUENCE [LARGE SCALE GENOMIC DNA]</scope>
    <source>
        <strain evidence="3 4">14971</strain>
    </source>
</reference>
<dbReference type="Pfam" id="PF16289">
    <property type="entry name" value="PIN_12"/>
    <property type="match status" value="1"/>
</dbReference>
<gene>
    <name evidence="3" type="ORF">BJF91_20450</name>
    <name evidence="2" type="ORF">GGQ71_000712</name>
</gene>
<comment type="caution">
    <text evidence="3">The sequence shown here is derived from an EMBL/GenBank/DDBJ whole genome shotgun (WGS) entry which is preliminary data.</text>
</comment>
<keyword evidence="4" id="KW-1185">Reference proteome</keyword>